<dbReference type="SUPFAM" id="SSF81321">
    <property type="entry name" value="Family A G protein-coupled receptor-like"/>
    <property type="match status" value="1"/>
</dbReference>
<reference evidence="13" key="1">
    <citation type="submission" date="2025-08" db="UniProtKB">
        <authorList>
            <consortium name="RefSeq"/>
        </authorList>
    </citation>
    <scope>IDENTIFICATION</scope>
</reference>
<evidence type="ECO:0000256" key="10">
    <source>
        <dbReference type="SAM" id="Phobius"/>
    </source>
</evidence>
<evidence type="ECO:0000256" key="1">
    <source>
        <dbReference type="ARBA" id="ARBA00004651"/>
    </source>
</evidence>
<comment type="subcellular location">
    <subcellularLocation>
        <location evidence="1">Cell membrane</location>
        <topology evidence="1">Multi-pass membrane protein</topology>
    </subcellularLocation>
</comment>
<dbReference type="Proteomes" id="UP000504630">
    <property type="component" value="Chromosome 8"/>
</dbReference>
<feature type="transmembrane region" description="Helical" evidence="10">
    <location>
        <begin position="102"/>
        <end position="123"/>
    </location>
</feature>
<dbReference type="InterPro" id="IPR000276">
    <property type="entry name" value="GPCR_Rhodpsn"/>
</dbReference>
<evidence type="ECO:0000256" key="5">
    <source>
        <dbReference type="ARBA" id="ARBA00023040"/>
    </source>
</evidence>
<accession>A0A6J2Q7D9</accession>
<dbReference type="InterPro" id="IPR017452">
    <property type="entry name" value="GPCR_Rhodpsn_7TM"/>
</dbReference>
<organism evidence="12 13">
    <name type="scientific">Cottoperca gobio</name>
    <name type="common">Frogmouth</name>
    <name type="synonym">Aphritis gobio</name>
    <dbReference type="NCBI Taxonomy" id="56716"/>
    <lineage>
        <taxon>Eukaryota</taxon>
        <taxon>Metazoa</taxon>
        <taxon>Chordata</taxon>
        <taxon>Craniata</taxon>
        <taxon>Vertebrata</taxon>
        <taxon>Euteleostomi</taxon>
        <taxon>Actinopterygii</taxon>
        <taxon>Neopterygii</taxon>
        <taxon>Teleostei</taxon>
        <taxon>Neoteleostei</taxon>
        <taxon>Acanthomorphata</taxon>
        <taxon>Eupercaria</taxon>
        <taxon>Perciformes</taxon>
        <taxon>Notothenioidei</taxon>
        <taxon>Bovichtidae</taxon>
        <taxon>Cottoperca</taxon>
    </lineage>
</organism>
<keyword evidence="7 9" id="KW-0675">Receptor</keyword>
<keyword evidence="5 9" id="KW-0297">G-protein coupled receptor</keyword>
<feature type="domain" description="G-protein coupled receptors family 1 profile" evidence="11">
    <location>
        <begin position="45"/>
        <end position="299"/>
    </location>
</feature>
<feature type="transmembrane region" description="Helical" evidence="10">
    <location>
        <begin position="65"/>
        <end position="96"/>
    </location>
</feature>
<evidence type="ECO:0000256" key="3">
    <source>
        <dbReference type="ARBA" id="ARBA00022692"/>
    </source>
</evidence>
<dbReference type="GO" id="GO:0005886">
    <property type="term" value="C:plasma membrane"/>
    <property type="evidence" value="ECO:0007669"/>
    <property type="project" value="UniProtKB-SubCell"/>
</dbReference>
<sequence length="329" mass="37249">METSEGAELCFPQLNNSCRKPMPAQSEAMLTYTFVFFISLLTVALNLLVIISISHFRQLHTPTNLLILSMAVSDFFVGLLLMPVGTLLTTACWFLGDIMCTLYHVVCFFITSSSVGNMVLISLDRYLAICDPLRYTTRVTLDRTKVCVCLCWICSFLYNCLILKDFLRQPDSYNSCYGECIIVINFITGTVDFVFNFIGPVTVIIVLYMRVFVVAVSQARAMRSHIAAVTLQSSVRITVKKSEMKAARTLGIVVVVFLMCFFPYYSPSLKGEDMEVSSSYSLFIVLLLYLNSCLNPVIYAFFYPWFRKSMKLIVTFKILRPDSCDANIL</sequence>
<dbReference type="InParanoid" id="A0A6J2Q7D9"/>
<dbReference type="PRINTS" id="PR00237">
    <property type="entry name" value="GPCRRHODOPSN"/>
</dbReference>
<dbReference type="AlphaFoldDB" id="A0A6J2Q7D9"/>
<dbReference type="FunFam" id="1.20.1070.10:FF:000279">
    <property type="entry name" value="Trace amine-associated receptor 16f"/>
    <property type="match status" value="1"/>
</dbReference>
<dbReference type="PROSITE" id="PS00237">
    <property type="entry name" value="G_PROTEIN_RECEP_F1_1"/>
    <property type="match status" value="1"/>
</dbReference>
<gene>
    <name evidence="13" type="primary">LOC115012281</name>
</gene>
<evidence type="ECO:0000256" key="4">
    <source>
        <dbReference type="ARBA" id="ARBA00022989"/>
    </source>
</evidence>
<dbReference type="GO" id="GO:0001594">
    <property type="term" value="F:trace-amine receptor activity"/>
    <property type="evidence" value="ECO:0007669"/>
    <property type="project" value="TreeGrafter"/>
</dbReference>
<dbReference type="KEGG" id="cgob:115012281"/>
<keyword evidence="8 9" id="KW-0807">Transducer</keyword>
<feature type="transmembrane region" description="Helical" evidence="10">
    <location>
        <begin position="29"/>
        <end position="53"/>
    </location>
</feature>
<dbReference type="Pfam" id="PF00001">
    <property type="entry name" value="7tm_1"/>
    <property type="match status" value="1"/>
</dbReference>
<feature type="transmembrane region" description="Helical" evidence="10">
    <location>
        <begin position="280"/>
        <end position="302"/>
    </location>
</feature>
<keyword evidence="3 9" id="KW-0812">Transmembrane</keyword>
<keyword evidence="2" id="KW-1003">Cell membrane</keyword>
<evidence type="ECO:0000256" key="8">
    <source>
        <dbReference type="ARBA" id="ARBA00023224"/>
    </source>
</evidence>
<evidence type="ECO:0000256" key="7">
    <source>
        <dbReference type="ARBA" id="ARBA00023170"/>
    </source>
</evidence>
<keyword evidence="4 10" id="KW-1133">Transmembrane helix</keyword>
<dbReference type="FunCoup" id="A0A6J2Q7D9">
    <property type="interactions" value="9"/>
</dbReference>
<evidence type="ECO:0000256" key="9">
    <source>
        <dbReference type="RuleBase" id="RU000688"/>
    </source>
</evidence>
<evidence type="ECO:0000256" key="2">
    <source>
        <dbReference type="ARBA" id="ARBA00022475"/>
    </source>
</evidence>
<dbReference type="PROSITE" id="PS50262">
    <property type="entry name" value="G_PROTEIN_RECEP_F1_2"/>
    <property type="match status" value="1"/>
</dbReference>
<name>A0A6J2Q7D9_COTGO</name>
<dbReference type="RefSeq" id="XP_029293689.1">
    <property type="nucleotide sequence ID" value="XM_029437829.1"/>
</dbReference>
<evidence type="ECO:0000259" key="11">
    <source>
        <dbReference type="PROSITE" id="PS50262"/>
    </source>
</evidence>
<keyword evidence="6 10" id="KW-0472">Membrane</keyword>
<dbReference type="PANTHER" id="PTHR24249">
    <property type="entry name" value="HISTAMINE RECEPTOR-RELATED G-PROTEIN COUPLED RECEPTOR"/>
    <property type="match status" value="1"/>
</dbReference>
<evidence type="ECO:0000313" key="13">
    <source>
        <dbReference type="RefSeq" id="XP_029293689.1"/>
    </source>
</evidence>
<evidence type="ECO:0000256" key="6">
    <source>
        <dbReference type="ARBA" id="ARBA00023136"/>
    </source>
</evidence>
<dbReference type="Gene3D" id="1.20.1070.10">
    <property type="entry name" value="Rhodopsin 7-helix transmembrane proteins"/>
    <property type="match status" value="1"/>
</dbReference>
<dbReference type="InterPro" id="IPR050569">
    <property type="entry name" value="TAAR"/>
</dbReference>
<dbReference type="OrthoDB" id="10042731at2759"/>
<proteinExistence type="inferred from homology"/>
<evidence type="ECO:0000313" key="12">
    <source>
        <dbReference type="Proteomes" id="UP000504630"/>
    </source>
</evidence>
<feature type="transmembrane region" description="Helical" evidence="10">
    <location>
        <begin position="193"/>
        <end position="216"/>
    </location>
</feature>
<protein>
    <submittedName>
        <fullName evidence="13">Trace amine-associated receptor 13c-like</fullName>
    </submittedName>
</protein>
<dbReference type="PANTHER" id="PTHR24249:SF381">
    <property type="entry name" value="TRACE AMINE ASSOCIATED RECEPTOR 19P-RELATED"/>
    <property type="match status" value="1"/>
</dbReference>
<dbReference type="GeneID" id="115012281"/>
<feature type="transmembrane region" description="Helical" evidence="10">
    <location>
        <begin position="144"/>
        <end position="164"/>
    </location>
</feature>
<feature type="transmembrane region" description="Helical" evidence="10">
    <location>
        <begin position="246"/>
        <end position="265"/>
    </location>
</feature>
<dbReference type="CDD" id="cd15055">
    <property type="entry name" value="7tmA_TAARs"/>
    <property type="match status" value="1"/>
</dbReference>
<keyword evidence="12" id="KW-1185">Reference proteome</keyword>
<comment type="similarity">
    <text evidence="9">Belongs to the G-protein coupled receptor 1 family.</text>
</comment>